<dbReference type="EMBL" id="AUZY01003083">
    <property type="protein sequence ID" value="EQD70619.1"/>
    <property type="molecule type" value="Genomic_DNA"/>
</dbReference>
<proteinExistence type="predicted"/>
<protein>
    <submittedName>
        <fullName evidence="2">Pyridoxal-5'-phosphate-dependent protein beta subunit</fullName>
    </submittedName>
</protein>
<dbReference type="Gene3D" id="3.40.50.1100">
    <property type="match status" value="1"/>
</dbReference>
<dbReference type="InterPro" id="IPR036052">
    <property type="entry name" value="TrpB-like_PALP_sf"/>
</dbReference>
<name>T1CQ44_9ZZZZ</name>
<evidence type="ECO:0000313" key="2">
    <source>
        <dbReference type="EMBL" id="EQD70619.1"/>
    </source>
</evidence>
<feature type="non-terminal residue" evidence="2">
    <location>
        <position position="137"/>
    </location>
</feature>
<reference evidence="2" key="2">
    <citation type="journal article" date="2014" name="ISME J.">
        <title>Microbial stratification in low pH oxic and suboxic macroscopic growths along an acid mine drainage.</title>
        <authorList>
            <person name="Mendez-Garcia C."/>
            <person name="Mesa V."/>
            <person name="Sprenger R.R."/>
            <person name="Richter M."/>
            <person name="Diez M.S."/>
            <person name="Solano J."/>
            <person name="Bargiela R."/>
            <person name="Golyshina O.V."/>
            <person name="Manteca A."/>
            <person name="Ramos J.L."/>
            <person name="Gallego J.R."/>
            <person name="Llorente I."/>
            <person name="Martins Dos Santos V.A."/>
            <person name="Jensen O.N."/>
            <person name="Pelaez A.I."/>
            <person name="Sanchez J."/>
            <person name="Ferrer M."/>
        </authorList>
    </citation>
    <scope>NUCLEOTIDE SEQUENCE</scope>
</reference>
<gene>
    <name evidence="2" type="ORF">B1B_04896</name>
</gene>
<organism evidence="2">
    <name type="scientific">mine drainage metagenome</name>
    <dbReference type="NCBI Taxonomy" id="410659"/>
    <lineage>
        <taxon>unclassified sequences</taxon>
        <taxon>metagenomes</taxon>
        <taxon>ecological metagenomes</taxon>
    </lineage>
</organism>
<dbReference type="AlphaFoldDB" id="T1CQ44"/>
<sequence length="137" mass="14596">MAAGHRSRTELQPGESSEGGFFNLGRREGAKLAYLEAFDDVERMGGRVDTVVQAVASGLGIVAAARAAEQSVAVRRWERSPRLFCAQQTSCSPMVRAWRSAEIGANARLPEPTPGGLASAILLGDPFSSFDYVARAV</sequence>
<reference evidence="2" key="1">
    <citation type="submission" date="2013-08" db="EMBL/GenBank/DDBJ databases">
        <authorList>
            <person name="Mendez C."/>
            <person name="Richter M."/>
            <person name="Ferrer M."/>
            <person name="Sanchez J."/>
        </authorList>
    </citation>
    <scope>NUCLEOTIDE SEQUENCE</scope>
</reference>
<feature type="region of interest" description="Disordered" evidence="1">
    <location>
        <begin position="1"/>
        <end position="22"/>
    </location>
</feature>
<evidence type="ECO:0000256" key="1">
    <source>
        <dbReference type="SAM" id="MobiDB-lite"/>
    </source>
</evidence>
<comment type="caution">
    <text evidence="2">The sequence shown here is derived from an EMBL/GenBank/DDBJ whole genome shotgun (WGS) entry which is preliminary data.</text>
</comment>
<accession>T1CQ44</accession>
<dbReference type="SUPFAM" id="SSF53686">
    <property type="entry name" value="Tryptophan synthase beta subunit-like PLP-dependent enzymes"/>
    <property type="match status" value="1"/>
</dbReference>